<keyword evidence="2 3" id="KW-0501">Molybdenum cofactor biosynthesis</keyword>
<dbReference type="Proteomes" id="UP001226750">
    <property type="component" value="Chromosome"/>
</dbReference>
<dbReference type="GO" id="GO:0006777">
    <property type="term" value="P:Mo-molybdopterin cofactor biosynthetic process"/>
    <property type="evidence" value="ECO:0007669"/>
    <property type="project" value="UniProtKB-UniRule"/>
</dbReference>
<dbReference type="HAMAP" id="MF_00187">
    <property type="entry name" value="FdhD"/>
    <property type="match status" value="1"/>
</dbReference>
<proteinExistence type="inferred from homology"/>
<organism evidence="4 6">
    <name type="scientific">Gallibacterium anatis</name>
    <dbReference type="NCBI Taxonomy" id="750"/>
    <lineage>
        <taxon>Bacteria</taxon>
        <taxon>Pseudomonadati</taxon>
        <taxon>Pseudomonadota</taxon>
        <taxon>Gammaproteobacteria</taxon>
        <taxon>Pasteurellales</taxon>
        <taxon>Pasteurellaceae</taxon>
        <taxon>Gallibacterium</taxon>
    </lineage>
</organism>
<reference evidence="4 6" key="1">
    <citation type="submission" date="2014-11" db="EMBL/GenBank/DDBJ databases">
        <title>Pan-genome of Gallibacterium spp.</title>
        <authorList>
            <person name="Kudirkiene E."/>
            <person name="Bojesen A.M."/>
        </authorList>
    </citation>
    <scope>NUCLEOTIDE SEQUENCE [LARGE SCALE GENOMIC DNA]</scope>
    <source>
        <strain evidence="4 6">F 279</strain>
    </source>
</reference>
<protein>
    <recommendedName>
        <fullName evidence="3">Sulfur carrier protein FdhD</fullName>
    </recommendedName>
</protein>
<evidence type="ECO:0000313" key="4">
    <source>
        <dbReference type="EMBL" id="OBW98989.1"/>
    </source>
</evidence>
<dbReference type="Pfam" id="PF02634">
    <property type="entry name" value="FdhD-NarQ"/>
    <property type="match status" value="1"/>
</dbReference>
<dbReference type="PANTHER" id="PTHR30592:SF1">
    <property type="entry name" value="SULFUR CARRIER PROTEIN FDHD"/>
    <property type="match status" value="1"/>
</dbReference>
<keyword evidence="7" id="KW-1185">Reference proteome</keyword>
<dbReference type="InterPro" id="IPR016193">
    <property type="entry name" value="Cytidine_deaminase-like"/>
</dbReference>
<dbReference type="Gene3D" id="3.10.20.10">
    <property type="match status" value="1"/>
</dbReference>
<dbReference type="NCBIfam" id="TIGR00129">
    <property type="entry name" value="fdhD_narQ"/>
    <property type="match status" value="1"/>
</dbReference>
<comment type="function">
    <text evidence="3">Required for formate dehydrogenase (FDH) activity. Acts as a sulfur carrier protein that transfers sulfur from IscS to the molybdenum cofactor prior to its insertion into FDH.</text>
</comment>
<dbReference type="PANTHER" id="PTHR30592">
    <property type="entry name" value="FORMATE DEHYDROGENASE"/>
    <property type="match status" value="1"/>
</dbReference>
<dbReference type="GO" id="GO:0016783">
    <property type="term" value="F:sulfurtransferase activity"/>
    <property type="evidence" value="ECO:0007669"/>
    <property type="project" value="InterPro"/>
</dbReference>
<dbReference type="EMBL" id="CP126975">
    <property type="protein sequence ID" value="WIM78774.1"/>
    <property type="molecule type" value="Genomic_DNA"/>
</dbReference>
<feature type="binding site" evidence="3">
    <location>
        <begin position="252"/>
        <end position="257"/>
    </location>
    <ligand>
        <name>Mo-bis(molybdopterin guanine dinucleotide)</name>
        <dbReference type="ChEBI" id="CHEBI:60539"/>
    </ligand>
</feature>
<accession>A0A0A2XNA1</accession>
<evidence type="ECO:0000313" key="5">
    <source>
        <dbReference type="EMBL" id="WIM78774.1"/>
    </source>
</evidence>
<comment type="similarity">
    <text evidence="3">Belongs to the FdhD family.</text>
</comment>
<feature type="active site" description="Cysteine persulfide intermediate" evidence="3">
    <location>
        <position position="115"/>
    </location>
</feature>
<evidence type="ECO:0000313" key="7">
    <source>
        <dbReference type="Proteomes" id="UP001226750"/>
    </source>
</evidence>
<dbReference type="RefSeq" id="WP_039081642.1">
    <property type="nucleotide sequence ID" value="NZ_CP126975.1"/>
</dbReference>
<reference evidence="5 7" key="2">
    <citation type="submission" date="2023-06" db="EMBL/GenBank/DDBJ databases">
        <title>Complete Genome Sequence of Gallibacterium anatis Strain BJF12, Isolated from a chicken with diarrhea.</title>
        <authorList>
            <person name="Guo F."/>
            <person name="Bu W."/>
            <person name="Xu F."/>
            <person name="Wen T."/>
        </authorList>
    </citation>
    <scope>NUCLEOTIDE SEQUENCE [LARGE SCALE GENOMIC DNA]</scope>
    <source>
        <strain evidence="5 7">BJF12</strain>
    </source>
</reference>
<dbReference type="Proteomes" id="UP000092643">
    <property type="component" value="Unassembled WGS sequence"/>
</dbReference>
<gene>
    <name evidence="3 5" type="primary">fdhD</name>
    <name evidence="5" type="ORF">QP018_08290</name>
    <name evidence="4" type="ORF">QV03_04215</name>
</gene>
<dbReference type="PATRIC" id="fig|750.21.peg.121"/>
<dbReference type="InterPro" id="IPR003786">
    <property type="entry name" value="FdhD"/>
</dbReference>
<dbReference type="GO" id="GO:0097163">
    <property type="term" value="F:sulfur carrier activity"/>
    <property type="evidence" value="ECO:0007669"/>
    <property type="project" value="UniProtKB-UniRule"/>
</dbReference>
<evidence type="ECO:0000313" key="6">
    <source>
        <dbReference type="Proteomes" id="UP000092643"/>
    </source>
</evidence>
<sequence length="268" mass="29956">MQFINKKSVFYQKKVNFCDPSLIAEEKMETLAVEMPVALVYNDISHSVMMCTPQDLEDFAIGFSLTEGIIDDPKQIYGIDVEPSCEGIEVQIELSTRKFVDLKQYRRNLVGRTGCGICGVEQLQQVKRHYASITPTFTLELNRLDGCLTQLEQHQPLAQATGATHAAAFFNPQGELLAIREDVGRHVALDKLLGWYATHQRPQGFVFVSSRASYEMVQKCLACGVEMLVAISAPTALAVEMAEQHNLTLFGFARHGRVTQYSGFSQTR</sequence>
<dbReference type="OrthoDB" id="3197277at2"/>
<keyword evidence="1 3" id="KW-0963">Cytoplasm</keyword>
<dbReference type="Gene3D" id="3.40.140.10">
    <property type="entry name" value="Cytidine Deaminase, domain 2"/>
    <property type="match status" value="1"/>
</dbReference>
<dbReference type="EMBL" id="JTJO01000025">
    <property type="protein sequence ID" value="OBW98989.1"/>
    <property type="molecule type" value="Genomic_DNA"/>
</dbReference>
<evidence type="ECO:0000256" key="1">
    <source>
        <dbReference type="ARBA" id="ARBA00022490"/>
    </source>
</evidence>
<dbReference type="PIRSF" id="PIRSF015626">
    <property type="entry name" value="FdhD"/>
    <property type="match status" value="1"/>
</dbReference>
<evidence type="ECO:0000256" key="2">
    <source>
        <dbReference type="ARBA" id="ARBA00023150"/>
    </source>
</evidence>
<evidence type="ECO:0000256" key="3">
    <source>
        <dbReference type="HAMAP-Rule" id="MF_00187"/>
    </source>
</evidence>
<dbReference type="AlphaFoldDB" id="A0A0A2XNA1"/>
<dbReference type="GO" id="GO:0005737">
    <property type="term" value="C:cytoplasm"/>
    <property type="evidence" value="ECO:0007669"/>
    <property type="project" value="UniProtKB-SubCell"/>
</dbReference>
<comment type="subcellular location">
    <subcellularLocation>
        <location evidence="3">Cytoplasm</location>
    </subcellularLocation>
</comment>
<name>A0A0A2XNA1_9PAST</name>
<dbReference type="SUPFAM" id="SSF53927">
    <property type="entry name" value="Cytidine deaminase-like"/>
    <property type="match status" value="1"/>
</dbReference>